<accession>A0A1T3E4B3</accession>
<dbReference type="EMBL" id="CP014339">
    <property type="protein sequence ID" value="AQX50011.1"/>
    <property type="molecule type" value="Genomic_DNA"/>
</dbReference>
<reference evidence="2" key="2">
    <citation type="submission" date="2016-06" db="EMBL/GenBank/DDBJ databases">
        <authorList>
            <person name="Nicholson A.C."/>
        </authorList>
    </citation>
    <scope>NUCLEOTIDE SEQUENCE [LARGE SCALE GENOMIC DNA]</scope>
    <source>
        <strain evidence="2">E6809</strain>
    </source>
</reference>
<dbReference type="PROSITE" id="PS51257">
    <property type="entry name" value="PROKAR_LIPOPROTEIN"/>
    <property type="match status" value="1"/>
</dbReference>
<organism evidence="2">
    <name type="scientific">Elizabethkingia anophelis</name>
    <dbReference type="NCBI Taxonomy" id="1117645"/>
    <lineage>
        <taxon>Bacteria</taxon>
        <taxon>Pseudomonadati</taxon>
        <taxon>Bacteroidota</taxon>
        <taxon>Flavobacteriia</taxon>
        <taxon>Flavobacteriales</taxon>
        <taxon>Weeksellaceae</taxon>
        <taxon>Elizabethkingia</taxon>
    </lineage>
</organism>
<name>A0A1T3E4B3_9FLAO</name>
<reference evidence="1 3" key="1">
    <citation type="submission" date="2016-02" db="EMBL/GenBank/DDBJ databases">
        <authorList>
            <person name="Nicholson A.C."/>
            <person name="Humrighouse B.W."/>
            <person name="Loparev V."/>
            <person name="Emery B."/>
            <person name="Graziano J."/>
            <person name="McQuiston J.R."/>
        </authorList>
    </citation>
    <scope>NUCLEOTIDE SEQUENCE [LARGE SCALE GENOMIC DNA]</scope>
    <source>
        <strain evidence="1 3">E6809</strain>
    </source>
</reference>
<evidence type="ECO:0000313" key="2">
    <source>
        <dbReference type="EMBL" id="OPB50702.1"/>
    </source>
</evidence>
<evidence type="ECO:0000313" key="3">
    <source>
        <dbReference type="Proteomes" id="UP000189738"/>
    </source>
</evidence>
<proteinExistence type="predicted"/>
<protein>
    <recommendedName>
        <fullName evidence="4">DUF4846 domain-containing protein</fullName>
    </recommendedName>
</protein>
<gene>
    <name evidence="1" type="ORF">AYC66_04675</name>
    <name evidence="2" type="ORF">BAY09_18135</name>
</gene>
<dbReference type="InterPro" id="IPR032315">
    <property type="entry name" value="DUF4846"/>
</dbReference>
<dbReference type="Proteomes" id="UP000189738">
    <property type="component" value="Chromosome"/>
</dbReference>
<sequence>MKSVIFDKMSSMKTVFLLGALAILSSCQKNEYLSAKLPAKDNSVIQEHYVDEKSNTLKGRLLVPKGFSRQITNENTWEHFIQNQALEKYGSPILKYDGTKISDQIHHVGTLKYDVGEKDLQQCADALIRLRAEYLFGQKRYSEIGFNFTSGDHFSWKSYAEGVRLLINRNNVSFVKRAPENTLSSHSDFRQYLDIIYNYAGTISLSKELKDSKSITELNIGDLIITPGSPGHAVMVADKISDGKNKKYALIEGFTPAQTIHILSVNGNPWFNIKPGVIIETPRYTFQNAVIKRFE</sequence>
<dbReference type="EMBL" id="MAHS01000005">
    <property type="protein sequence ID" value="OPB50702.1"/>
    <property type="molecule type" value="Genomic_DNA"/>
</dbReference>
<dbReference type="Pfam" id="PF16138">
    <property type="entry name" value="DUF4846"/>
    <property type="match status" value="1"/>
</dbReference>
<evidence type="ECO:0000313" key="1">
    <source>
        <dbReference type="EMBL" id="AQX50011.1"/>
    </source>
</evidence>
<evidence type="ECO:0008006" key="4">
    <source>
        <dbReference type="Google" id="ProtNLM"/>
    </source>
</evidence>
<dbReference type="AlphaFoldDB" id="A0A1T3E4B3"/>